<keyword evidence="3" id="KW-1185">Reference proteome</keyword>
<gene>
    <name evidence="2" type="ORF">DILT_LOCUS18673</name>
</gene>
<dbReference type="PROSITE" id="PS51257">
    <property type="entry name" value="PROKAR_LIPOPROTEIN"/>
    <property type="match status" value="1"/>
</dbReference>
<protein>
    <submittedName>
        <fullName evidence="2">Uncharacterized protein</fullName>
    </submittedName>
</protein>
<feature type="signal peptide" evidence="1">
    <location>
        <begin position="1"/>
        <end position="34"/>
    </location>
</feature>
<name>A0A3P7PG02_DIBLA</name>
<reference evidence="2 3" key="1">
    <citation type="submission" date="2018-11" db="EMBL/GenBank/DDBJ databases">
        <authorList>
            <consortium name="Pathogen Informatics"/>
        </authorList>
    </citation>
    <scope>NUCLEOTIDE SEQUENCE [LARGE SCALE GENOMIC DNA]</scope>
</reference>
<evidence type="ECO:0000256" key="1">
    <source>
        <dbReference type="SAM" id="SignalP"/>
    </source>
</evidence>
<evidence type="ECO:0000313" key="3">
    <source>
        <dbReference type="Proteomes" id="UP000281553"/>
    </source>
</evidence>
<dbReference type="Proteomes" id="UP000281553">
    <property type="component" value="Unassembled WGS sequence"/>
</dbReference>
<organism evidence="2 3">
    <name type="scientific">Dibothriocephalus latus</name>
    <name type="common">Fish tapeworm</name>
    <name type="synonym">Diphyllobothrium latum</name>
    <dbReference type="NCBI Taxonomy" id="60516"/>
    <lineage>
        <taxon>Eukaryota</taxon>
        <taxon>Metazoa</taxon>
        <taxon>Spiralia</taxon>
        <taxon>Lophotrochozoa</taxon>
        <taxon>Platyhelminthes</taxon>
        <taxon>Cestoda</taxon>
        <taxon>Eucestoda</taxon>
        <taxon>Diphyllobothriidea</taxon>
        <taxon>Diphyllobothriidae</taxon>
        <taxon>Dibothriocephalus</taxon>
    </lineage>
</organism>
<evidence type="ECO:0000313" key="2">
    <source>
        <dbReference type="EMBL" id="VDN41881.1"/>
    </source>
</evidence>
<accession>A0A3P7PG02</accession>
<keyword evidence="1" id="KW-0732">Signal</keyword>
<feature type="chain" id="PRO_5018313816" evidence="1">
    <location>
        <begin position="35"/>
        <end position="59"/>
    </location>
</feature>
<proteinExistence type="predicted"/>
<sequence>MNKPSDGGAPVPLGFSSCWVLTRLLLSLICPLEGVNDVDPGLIRFLRSAPCPPPGDDSR</sequence>
<dbReference type="EMBL" id="UYRU01102906">
    <property type="protein sequence ID" value="VDN41881.1"/>
    <property type="molecule type" value="Genomic_DNA"/>
</dbReference>
<dbReference type="AlphaFoldDB" id="A0A3P7PG02"/>
<feature type="non-terminal residue" evidence="2">
    <location>
        <position position="59"/>
    </location>
</feature>